<sequence>MFTKDAIITAQEAFGGKNFPQLVKAFIQMGVVSNRLSILDGQASYQAKDGQTISLPTVKVEVVADQIDRQAFLKNLKRHQAGDSDFLAFCKDCAQAGVAYWQVDLVGKTCCYFSKDGRQIYEEAIPV</sequence>
<evidence type="ECO:0000313" key="2">
    <source>
        <dbReference type="Proteomes" id="UP000269148"/>
    </source>
</evidence>
<dbReference type="STRING" id="1346.BMF34_04210"/>
<dbReference type="OrthoDB" id="1550456at2"/>
<protein>
    <submittedName>
        <fullName evidence="1">DUF1398 domain-containing protein</fullName>
    </submittedName>
</protein>
<dbReference type="Proteomes" id="UP000269148">
    <property type="component" value="Unassembled WGS sequence"/>
</dbReference>
<accession>A0A3L8J725</accession>
<comment type="caution">
    <text evidence="1">The sequence shown here is derived from an EMBL/GenBank/DDBJ whole genome shotgun (WGS) entry which is preliminary data.</text>
</comment>
<dbReference type="SUPFAM" id="SSF160419">
    <property type="entry name" value="YdfO-like"/>
    <property type="match status" value="1"/>
</dbReference>
<dbReference type="AlphaFoldDB" id="A0A3L8J725"/>
<dbReference type="Gene3D" id="3.30.1810.10">
    <property type="entry name" value="YdfO-like"/>
    <property type="match status" value="1"/>
</dbReference>
<dbReference type="Pfam" id="PF07166">
    <property type="entry name" value="DUF1398"/>
    <property type="match status" value="1"/>
</dbReference>
<dbReference type="InterPro" id="IPR036696">
    <property type="entry name" value="YdfO-like_sf"/>
</dbReference>
<dbReference type="InterPro" id="IPR009833">
    <property type="entry name" value="DUF1398"/>
</dbReference>
<organism evidence="1 2">
    <name type="scientific">Streptococcus iniae</name>
    <name type="common">Streptococcus shiloi</name>
    <dbReference type="NCBI Taxonomy" id="1346"/>
    <lineage>
        <taxon>Bacteria</taxon>
        <taxon>Bacillati</taxon>
        <taxon>Bacillota</taxon>
        <taxon>Bacilli</taxon>
        <taxon>Lactobacillales</taxon>
        <taxon>Streptococcaceae</taxon>
        <taxon>Streptococcus</taxon>
    </lineage>
</organism>
<reference evidence="1 2" key="1">
    <citation type="submission" date="2018-06" db="EMBL/GenBank/DDBJ databases">
        <title>Mutators as drivers of adaptation in pathogenic bacteria and a risk factor for host jumps and vaccine escape.</title>
        <authorList>
            <person name="Barnes A.C."/>
            <person name="Silayeva O."/>
        </authorList>
    </citation>
    <scope>NUCLEOTIDE SEQUENCE [LARGE SCALE GENOMIC DNA]</scope>
    <source>
        <strain evidence="1 2">QMA0445</strain>
    </source>
</reference>
<evidence type="ECO:0000313" key="1">
    <source>
        <dbReference type="EMBL" id="RLU57277.1"/>
    </source>
</evidence>
<name>A0A3L8J725_STRIN</name>
<gene>
    <name evidence="1" type="ORF">DIY07_04525</name>
</gene>
<proteinExistence type="predicted"/>
<dbReference type="EMBL" id="QLQD01000044">
    <property type="protein sequence ID" value="RLU57277.1"/>
    <property type="molecule type" value="Genomic_DNA"/>
</dbReference>
<dbReference type="RefSeq" id="WP_017794740.1">
    <property type="nucleotide sequence ID" value="NZ_CP158020.1"/>
</dbReference>